<dbReference type="EMBL" id="AJVK01067884">
    <property type="status" value="NOT_ANNOTATED_CDS"/>
    <property type="molecule type" value="Genomic_DNA"/>
</dbReference>
<organism evidence="1 2">
    <name type="scientific">Phlebotomus papatasi</name>
    <name type="common">Sandfly</name>
    <dbReference type="NCBI Taxonomy" id="29031"/>
    <lineage>
        <taxon>Eukaryota</taxon>
        <taxon>Metazoa</taxon>
        <taxon>Ecdysozoa</taxon>
        <taxon>Arthropoda</taxon>
        <taxon>Hexapoda</taxon>
        <taxon>Insecta</taxon>
        <taxon>Pterygota</taxon>
        <taxon>Neoptera</taxon>
        <taxon>Endopterygota</taxon>
        <taxon>Diptera</taxon>
        <taxon>Nematocera</taxon>
        <taxon>Psychodoidea</taxon>
        <taxon>Psychodidae</taxon>
        <taxon>Phlebotomus</taxon>
        <taxon>Phlebotomus</taxon>
    </lineage>
</organism>
<dbReference type="AlphaFoldDB" id="A0A1B0DKL8"/>
<keyword evidence="2" id="KW-1185">Reference proteome</keyword>
<dbReference type="VEuPathDB" id="VectorBase:PPAI008812"/>
<sequence>MASVDGDTLDRSLNDIFQEGYTCLQNLDKRNDPTNSPEFQLEIKKCMKLFEDSTRLQHSRYSASQTGKTVQLILASSESHRIPIGSSIGERFRPLRVYWDPERLLVPHPECPLCTGHSGFGGLNCGRKSTCSHTSWGSCTWDSSTILSISH</sequence>
<dbReference type="VEuPathDB" id="VectorBase:PPAPM1_000587"/>
<evidence type="ECO:0000313" key="2">
    <source>
        <dbReference type="Proteomes" id="UP000092462"/>
    </source>
</evidence>
<proteinExistence type="predicted"/>
<name>A0A1B0DKL8_PHLPP</name>
<protein>
    <submittedName>
        <fullName evidence="1">Uncharacterized protein</fullName>
    </submittedName>
</protein>
<dbReference type="Proteomes" id="UP000092462">
    <property type="component" value="Unassembled WGS sequence"/>
</dbReference>
<reference evidence="1" key="1">
    <citation type="submission" date="2022-08" db="UniProtKB">
        <authorList>
            <consortium name="EnsemblMetazoa"/>
        </authorList>
    </citation>
    <scope>IDENTIFICATION</scope>
    <source>
        <strain evidence="1">Israel</strain>
    </source>
</reference>
<accession>A0A1B0DKL8</accession>
<dbReference type="EnsemblMetazoa" id="PPAI008812-RA">
    <property type="protein sequence ID" value="PPAI008812-PA"/>
    <property type="gene ID" value="PPAI008812"/>
</dbReference>
<evidence type="ECO:0000313" key="1">
    <source>
        <dbReference type="EnsemblMetazoa" id="PPAI008812-PA"/>
    </source>
</evidence>